<dbReference type="AlphaFoldDB" id="A0A0C2T3A4"/>
<feature type="region of interest" description="Disordered" evidence="1">
    <location>
        <begin position="75"/>
        <end position="113"/>
    </location>
</feature>
<protein>
    <submittedName>
        <fullName evidence="3">Uncharacterized protein</fullName>
    </submittedName>
</protein>
<keyword evidence="2" id="KW-0472">Membrane</keyword>
<feature type="transmembrane region" description="Helical" evidence="2">
    <location>
        <begin position="318"/>
        <end position="340"/>
    </location>
</feature>
<dbReference type="Proteomes" id="UP000054549">
    <property type="component" value="Unassembled WGS sequence"/>
</dbReference>
<gene>
    <name evidence="3" type="ORF">M378DRAFT_7220</name>
</gene>
<evidence type="ECO:0000256" key="1">
    <source>
        <dbReference type="SAM" id="MobiDB-lite"/>
    </source>
</evidence>
<keyword evidence="4" id="KW-1185">Reference proteome</keyword>
<dbReference type="OrthoDB" id="3263613at2759"/>
<evidence type="ECO:0000313" key="4">
    <source>
        <dbReference type="Proteomes" id="UP000054549"/>
    </source>
</evidence>
<organism evidence="3 4">
    <name type="scientific">Amanita muscaria (strain Koide BX008)</name>
    <dbReference type="NCBI Taxonomy" id="946122"/>
    <lineage>
        <taxon>Eukaryota</taxon>
        <taxon>Fungi</taxon>
        <taxon>Dikarya</taxon>
        <taxon>Basidiomycota</taxon>
        <taxon>Agaricomycotina</taxon>
        <taxon>Agaricomycetes</taxon>
        <taxon>Agaricomycetidae</taxon>
        <taxon>Agaricales</taxon>
        <taxon>Pluteineae</taxon>
        <taxon>Amanitaceae</taxon>
        <taxon>Amanita</taxon>
    </lineage>
</organism>
<dbReference type="EMBL" id="KN818224">
    <property type="protein sequence ID" value="KIL70350.1"/>
    <property type="molecule type" value="Genomic_DNA"/>
</dbReference>
<name>A0A0C2T3A4_AMAMK</name>
<keyword evidence="2" id="KW-1133">Transmembrane helix</keyword>
<reference evidence="3 4" key="1">
    <citation type="submission" date="2014-04" db="EMBL/GenBank/DDBJ databases">
        <title>Evolutionary Origins and Diversification of the Mycorrhizal Mutualists.</title>
        <authorList>
            <consortium name="DOE Joint Genome Institute"/>
            <consortium name="Mycorrhizal Genomics Consortium"/>
            <person name="Kohler A."/>
            <person name="Kuo A."/>
            <person name="Nagy L.G."/>
            <person name="Floudas D."/>
            <person name="Copeland A."/>
            <person name="Barry K.W."/>
            <person name="Cichocki N."/>
            <person name="Veneault-Fourrey C."/>
            <person name="LaButti K."/>
            <person name="Lindquist E.A."/>
            <person name="Lipzen A."/>
            <person name="Lundell T."/>
            <person name="Morin E."/>
            <person name="Murat C."/>
            <person name="Riley R."/>
            <person name="Ohm R."/>
            <person name="Sun H."/>
            <person name="Tunlid A."/>
            <person name="Henrissat B."/>
            <person name="Grigoriev I.V."/>
            <person name="Hibbett D.S."/>
            <person name="Martin F."/>
        </authorList>
    </citation>
    <scope>NUCLEOTIDE SEQUENCE [LARGE SCALE GENOMIC DNA]</scope>
    <source>
        <strain evidence="3 4">Koide BX008</strain>
    </source>
</reference>
<dbReference type="HOGENOM" id="CLU_071866_0_0_1"/>
<sequence length="341" mass="37274">MPSNNAGTIGYAIASPKSTRRVPHCRQCKRPRAGHPRSGCPYVNNANNVALTRDTTGDPSDRIADALGSLHITPPVEESVADQGDIAEDESSRATPKTNNARDHAVTAPRHSLHSLSTSAGEIFERLKRQEDLYNPERRHSKVTRIAEWRSAVAAALTSENLNDTSDYNITRSFQPTQENTTSRDGGSNRTRALSHSIHSPNSSILATHQVTRASTNRPLVRSMSMEEREAFVKSLSQASDATVYVLPKADIFEVQAEATKIGFRTRVVMKDESDDLQALLVLAREEEAVEWLFRKIEKEDREATLARRRGQHSGRSISISALAGGAVIGAVGAWAGLAFA</sequence>
<dbReference type="InParanoid" id="A0A0C2T3A4"/>
<evidence type="ECO:0000313" key="3">
    <source>
        <dbReference type="EMBL" id="KIL70350.1"/>
    </source>
</evidence>
<feature type="region of interest" description="Disordered" evidence="1">
    <location>
        <begin position="175"/>
        <end position="198"/>
    </location>
</feature>
<accession>A0A0C2T3A4</accession>
<proteinExistence type="predicted"/>
<dbReference type="STRING" id="946122.A0A0C2T3A4"/>
<evidence type="ECO:0000256" key="2">
    <source>
        <dbReference type="SAM" id="Phobius"/>
    </source>
</evidence>
<keyword evidence="2" id="KW-0812">Transmembrane</keyword>